<dbReference type="Proteomes" id="UP000813824">
    <property type="component" value="Unassembled WGS sequence"/>
</dbReference>
<dbReference type="EMBL" id="JAEVFJ010000019">
    <property type="protein sequence ID" value="KAH8099547.1"/>
    <property type="molecule type" value="Genomic_DNA"/>
</dbReference>
<sequence>MAQSNFPLELNLRLHRPVARNGMLTSDYRGHQVSLILNPPLPINDQVVDHLWPQDLSSRTGPHFHLPAMQYPIKIVCESKTHTFCPACVCIAKHIEGSQYEIKACNDTGHFMRNHCSTKAHKKNYEKVFGLPEGFVVQSPWRCNEGCNDGAVRNDLIQKHCREKHQIEPEMLKLAFHRAVPASEQATGTSFNGFIAKTVMLSIDDANGLYSLKEAKIEAIQLTLGDPSASNKGAPKRNGGLREQLNQATVQPTGGPSESLVGHHEGGENMAPSSTLPAQAGHKRKSGSDFESASGTGKKRQRLTIPHSFTQAAASASAPYSDWIDPFFSQWEAELRASGYDYLPGSSRTPPSLSFEDAVSFEAGLTSFIQALVPLAST</sequence>
<evidence type="ECO:0000313" key="2">
    <source>
        <dbReference type="EMBL" id="KAH8099547.1"/>
    </source>
</evidence>
<comment type="caution">
    <text evidence="2">The sequence shown here is derived from an EMBL/GenBank/DDBJ whole genome shotgun (WGS) entry which is preliminary data.</text>
</comment>
<name>A0A8K0ULH1_9AGAR</name>
<feature type="region of interest" description="Disordered" evidence="1">
    <location>
        <begin position="248"/>
        <end position="302"/>
    </location>
</feature>
<evidence type="ECO:0000313" key="3">
    <source>
        <dbReference type="Proteomes" id="UP000813824"/>
    </source>
</evidence>
<reference evidence="2" key="1">
    <citation type="journal article" date="2021" name="New Phytol.">
        <title>Evolutionary innovations through gain and loss of genes in the ectomycorrhizal Boletales.</title>
        <authorList>
            <person name="Wu G."/>
            <person name="Miyauchi S."/>
            <person name="Morin E."/>
            <person name="Kuo A."/>
            <person name="Drula E."/>
            <person name="Varga T."/>
            <person name="Kohler A."/>
            <person name="Feng B."/>
            <person name="Cao Y."/>
            <person name="Lipzen A."/>
            <person name="Daum C."/>
            <person name="Hundley H."/>
            <person name="Pangilinan J."/>
            <person name="Johnson J."/>
            <person name="Barry K."/>
            <person name="LaButti K."/>
            <person name="Ng V."/>
            <person name="Ahrendt S."/>
            <person name="Min B."/>
            <person name="Choi I.G."/>
            <person name="Park H."/>
            <person name="Plett J.M."/>
            <person name="Magnuson J."/>
            <person name="Spatafora J.W."/>
            <person name="Nagy L.G."/>
            <person name="Henrissat B."/>
            <person name="Grigoriev I.V."/>
            <person name="Yang Z.L."/>
            <person name="Xu J."/>
            <person name="Martin F.M."/>
        </authorList>
    </citation>
    <scope>NUCLEOTIDE SEQUENCE</scope>
    <source>
        <strain evidence="2">KKN 215</strain>
    </source>
</reference>
<accession>A0A8K0ULH1</accession>
<dbReference type="AlphaFoldDB" id="A0A8K0ULH1"/>
<protein>
    <submittedName>
        <fullName evidence="2">Uncharacterized protein</fullName>
    </submittedName>
</protein>
<proteinExistence type="predicted"/>
<organism evidence="2 3">
    <name type="scientific">Cristinia sonorae</name>
    <dbReference type="NCBI Taxonomy" id="1940300"/>
    <lineage>
        <taxon>Eukaryota</taxon>
        <taxon>Fungi</taxon>
        <taxon>Dikarya</taxon>
        <taxon>Basidiomycota</taxon>
        <taxon>Agaricomycotina</taxon>
        <taxon>Agaricomycetes</taxon>
        <taxon>Agaricomycetidae</taxon>
        <taxon>Agaricales</taxon>
        <taxon>Pleurotineae</taxon>
        <taxon>Stephanosporaceae</taxon>
        <taxon>Cristinia</taxon>
    </lineage>
</organism>
<gene>
    <name evidence="2" type="ORF">BXZ70DRAFT_233846</name>
</gene>
<evidence type="ECO:0000256" key="1">
    <source>
        <dbReference type="SAM" id="MobiDB-lite"/>
    </source>
</evidence>
<keyword evidence="3" id="KW-1185">Reference proteome</keyword>